<dbReference type="EMBL" id="BLXT01002238">
    <property type="protein sequence ID" value="GFN92194.1"/>
    <property type="molecule type" value="Genomic_DNA"/>
</dbReference>
<accession>A0AAV3Z9J8</accession>
<protein>
    <submittedName>
        <fullName evidence="1">Reverse transcriptase</fullName>
    </submittedName>
</protein>
<keyword evidence="1" id="KW-0548">Nucleotidyltransferase</keyword>
<reference evidence="1 2" key="1">
    <citation type="journal article" date="2021" name="Elife">
        <title>Chloroplast acquisition without the gene transfer in kleptoplastic sea slugs, Plakobranchus ocellatus.</title>
        <authorList>
            <person name="Maeda T."/>
            <person name="Takahashi S."/>
            <person name="Yoshida T."/>
            <person name="Shimamura S."/>
            <person name="Takaki Y."/>
            <person name="Nagai Y."/>
            <person name="Toyoda A."/>
            <person name="Suzuki Y."/>
            <person name="Arimoto A."/>
            <person name="Ishii H."/>
            <person name="Satoh N."/>
            <person name="Nishiyama T."/>
            <person name="Hasebe M."/>
            <person name="Maruyama T."/>
            <person name="Minagawa J."/>
            <person name="Obokata J."/>
            <person name="Shigenobu S."/>
        </authorList>
    </citation>
    <scope>NUCLEOTIDE SEQUENCE [LARGE SCALE GENOMIC DNA]</scope>
</reference>
<dbReference type="AlphaFoldDB" id="A0AAV3Z9J8"/>
<gene>
    <name evidence="1" type="ORF">PoB_001870000</name>
</gene>
<evidence type="ECO:0000313" key="1">
    <source>
        <dbReference type="EMBL" id="GFN92194.1"/>
    </source>
</evidence>
<comment type="caution">
    <text evidence="1">The sequence shown here is derived from an EMBL/GenBank/DDBJ whole genome shotgun (WGS) entry which is preliminary data.</text>
</comment>
<name>A0AAV3Z9J8_9GAST</name>
<dbReference type="Proteomes" id="UP000735302">
    <property type="component" value="Unassembled WGS sequence"/>
</dbReference>
<organism evidence="1 2">
    <name type="scientific">Plakobranchus ocellatus</name>
    <dbReference type="NCBI Taxonomy" id="259542"/>
    <lineage>
        <taxon>Eukaryota</taxon>
        <taxon>Metazoa</taxon>
        <taxon>Spiralia</taxon>
        <taxon>Lophotrochozoa</taxon>
        <taxon>Mollusca</taxon>
        <taxon>Gastropoda</taxon>
        <taxon>Heterobranchia</taxon>
        <taxon>Euthyneura</taxon>
        <taxon>Panpulmonata</taxon>
        <taxon>Sacoglossa</taxon>
        <taxon>Placobranchoidea</taxon>
        <taxon>Plakobranchidae</taxon>
        <taxon>Plakobranchus</taxon>
    </lineage>
</organism>
<sequence length="102" mass="11871">MASRLTIYLIENGFVNISVQKEGLPRVLGCLENATMIWEAIQRAKLGKHNLDIVWLHLANSYSSVPHQMIQQTLRVYHVPEDIQVMLEDYFNGRKVRFSTER</sequence>
<keyword evidence="1" id="KW-0695">RNA-directed DNA polymerase</keyword>
<dbReference type="GO" id="GO:0003964">
    <property type="term" value="F:RNA-directed DNA polymerase activity"/>
    <property type="evidence" value="ECO:0007669"/>
    <property type="project" value="UniProtKB-KW"/>
</dbReference>
<evidence type="ECO:0000313" key="2">
    <source>
        <dbReference type="Proteomes" id="UP000735302"/>
    </source>
</evidence>
<proteinExistence type="predicted"/>
<keyword evidence="1" id="KW-0808">Transferase</keyword>
<keyword evidence="2" id="KW-1185">Reference proteome</keyword>